<keyword evidence="8" id="KW-0482">Metalloprotease</keyword>
<evidence type="ECO:0000256" key="1">
    <source>
        <dbReference type="ARBA" id="ARBA00001947"/>
    </source>
</evidence>
<keyword evidence="4" id="KW-0479">Metal-binding</keyword>
<dbReference type="PANTHER" id="PTHR37425">
    <property type="match status" value="1"/>
</dbReference>
<protein>
    <recommendedName>
        <fullName evidence="11">Murein endopeptidase K</fullName>
    </recommendedName>
</protein>
<keyword evidence="7" id="KW-0862">Zinc</keyword>
<keyword evidence="6" id="KW-0378">Hydrolase</keyword>
<dbReference type="InterPro" id="IPR009045">
    <property type="entry name" value="Zn_M74/Hedgehog-like"/>
</dbReference>
<evidence type="ECO:0000256" key="4">
    <source>
        <dbReference type="ARBA" id="ARBA00022723"/>
    </source>
</evidence>
<reference evidence="13" key="1">
    <citation type="submission" date="2020-12" db="EMBL/GenBank/DDBJ databases">
        <title>Bacterial taxonomy.</title>
        <authorList>
            <person name="Pan X."/>
        </authorList>
    </citation>
    <scope>NUCLEOTIDE SEQUENCE</scope>
    <source>
        <strain evidence="13">B2012</strain>
    </source>
</reference>
<dbReference type="Proteomes" id="UP000609531">
    <property type="component" value="Unassembled WGS sequence"/>
</dbReference>
<evidence type="ECO:0000256" key="6">
    <source>
        <dbReference type="ARBA" id="ARBA00022801"/>
    </source>
</evidence>
<name>A0A934IQG2_9HYPH</name>
<dbReference type="PANTHER" id="PTHR37425:SF1">
    <property type="entry name" value="OUTER MEMBRANE PROTEIN"/>
    <property type="match status" value="1"/>
</dbReference>
<comment type="cofactor">
    <cofactor evidence="1">
        <name>Zn(2+)</name>
        <dbReference type="ChEBI" id="CHEBI:29105"/>
    </cofactor>
</comment>
<feature type="region of interest" description="Disordered" evidence="12">
    <location>
        <begin position="442"/>
        <end position="469"/>
    </location>
</feature>
<evidence type="ECO:0000256" key="7">
    <source>
        <dbReference type="ARBA" id="ARBA00022833"/>
    </source>
</evidence>
<evidence type="ECO:0000256" key="3">
    <source>
        <dbReference type="ARBA" id="ARBA00022670"/>
    </source>
</evidence>
<dbReference type="GO" id="GO:0046872">
    <property type="term" value="F:metal ion binding"/>
    <property type="evidence" value="ECO:0007669"/>
    <property type="project" value="UniProtKB-KW"/>
</dbReference>
<keyword evidence="5" id="KW-0732">Signal</keyword>
<evidence type="ECO:0000256" key="8">
    <source>
        <dbReference type="ARBA" id="ARBA00023049"/>
    </source>
</evidence>
<evidence type="ECO:0000256" key="9">
    <source>
        <dbReference type="ARBA" id="ARBA00023316"/>
    </source>
</evidence>
<evidence type="ECO:0000256" key="2">
    <source>
        <dbReference type="ARBA" id="ARBA00004776"/>
    </source>
</evidence>
<dbReference type="AlphaFoldDB" id="A0A934IQG2"/>
<keyword evidence="3" id="KW-0645">Protease</keyword>
<evidence type="ECO:0000313" key="14">
    <source>
        <dbReference type="Proteomes" id="UP000609531"/>
    </source>
</evidence>
<gene>
    <name evidence="13" type="ORF">JCR33_14060</name>
</gene>
<accession>A0A934IQG2</accession>
<comment type="caution">
    <text evidence="13">The sequence shown here is derived from an EMBL/GenBank/DDBJ whole genome shotgun (WGS) entry which is preliminary data.</text>
</comment>
<dbReference type="InterPro" id="IPR010275">
    <property type="entry name" value="MepK"/>
</dbReference>
<comment type="pathway">
    <text evidence="2">Cell wall biogenesis; cell wall polysaccharide biosynthesis.</text>
</comment>
<feature type="compositionally biased region" description="Basic and acidic residues" evidence="12">
    <location>
        <begin position="297"/>
        <end position="307"/>
    </location>
</feature>
<evidence type="ECO:0000256" key="12">
    <source>
        <dbReference type="SAM" id="MobiDB-lite"/>
    </source>
</evidence>
<dbReference type="GO" id="GO:0071555">
    <property type="term" value="P:cell wall organization"/>
    <property type="evidence" value="ECO:0007669"/>
    <property type="project" value="UniProtKB-KW"/>
</dbReference>
<evidence type="ECO:0000256" key="10">
    <source>
        <dbReference type="ARBA" id="ARBA00093448"/>
    </source>
</evidence>
<sequence length="581" mass="60948">MVARPRAGGAGGPGRRLAFRHGAGWSRVAAVVLAAAGALWGSALEARAENRTLDLYFTHTRESLKIVYKRNGQYVPGALRDLNRFLRDWRRNEATKMDPELFDLLWDVQQEFGGRTISVVSAYRSPATNRMLRQRSRGVAKQSQHMAGRAIDFYIKGVDLAKLRAAGMRRQVGGVGYYPTSGSPFVHFDTGSVRAWPRMSRSQLVKLFPDGKTLHLPSSGKPLSGYSDAQQLEKAGKLAKLDHGRGGTGVGVGSLFAFGGGGRSATSSGGTQVAAVNSGVIRPGQGTASPPPRTPSRSREEPEEKPAEVQTASLGASARATPEPAEERSGGFRQLPGVSLGGLIGRFRNSDEPEEASEEPEVRPVALPDAPLTAVSVEPAAEEATSAPAGPAPIPRIAPRGVLEAVPSETNEDAEAEGEGDEESLRAITVAALPPQRPASLLRTRSDANPTPLAYSHGEDVTDPSSPMSATTAMIPRTAMTPTPPGPSGASFASAPQAEVGGLLSPVRGASPALIANSSSIGEGDFSSLTARDHEGAAQGGVLMAQGFLGAPSGFQRGTTNWPSTKSFTGVRITVYARPRS</sequence>
<dbReference type="CDD" id="cd14844">
    <property type="entry name" value="Zn-DD-carboxypeptidase_like"/>
    <property type="match status" value="1"/>
</dbReference>
<evidence type="ECO:0000256" key="5">
    <source>
        <dbReference type="ARBA" id="ARBA00022729"/>
    </source>
</evidence>
<dbReference type="Gene3D" id="3.30.1380.10">
    <property type="match status" value="1"/>
</dbReference>
<feature type="region of interest" description="Disordered" evidence="12">
    <location>
        <begin position="277"/>
        <end position="397"/>
    </location>
</feature>
<evidence type="ECO:0000313" key="13">
    <source>
        <dbReference type="EMBL" id="MBJ3776826.1"/>
    </source>
</evidence>
<feature type="compositionally biased region" description="Low complexity" evidence="12">
    <location>
        <begin position="373"/>
        <end position="389"/>
    </location>
</feature>
<proteinExistence type="inferred from homology"/>
<keyword evidence="14" id="KW-1185">Reference proteome</keyword>
<organism evidence="13 14">
    <name type="scientific">Acuticoccus mangrovi</name>
    <dbReference type="NCBI Taxonomy" id="2796142"/>
    <lineage>
        <taxon>Bacteria</taxon>
        <taxon>Pseudomonadati</taxon>
        <taxon>Pseudomonadota</taxon>
        <taxon>Alphaproteobacteria</taxon>
        <taxon>Hyphomicrobiales</taxon>
        <taxon>Amorphaceae</taxon>
        <taxon>Acuticoccus</taxon>
    </lineage>
</organism>
<dbReference type="EMBL" id="JAEKJA010000011">
    <property type="protein sequence ID" value="MBJ3776826.1"/>
    <property type="molecule type" value="Genomic_DNA"/>
</dbReference>
<keyword evidence="9" id="KW-0961">Cell wall biogenesis/degradation</keyword>
<dbReference type="Pfam" id="PF05951">
    <property type="entry name" value="Peptidase_M15_2"/>
    <property type="match status" value="1"/>
</dbReference>
<dbReference type="SUPFAM" id="SSF55166">
    <property type="entry name" value="Hedgehog/DD-peptidase"/>
    <property type="match status" value="1"/>
</dbReference>
<dbReference type="GO" id="GO:0008237">
    <property type="term" value="F:metallopeptidase activity"/>
    <property type="evidence" value="ECO:0007669"/>
    <property type="project" value="UniProtKB-KW"/>
</dbReference>
<comment type="similarity">
    <text evidence="10">Belongs to the peptidase M15 family.</text>
</comment>
<dbReference type="GO" id="GO:0006508">
    <property type="term" value="P:proteolysis"/>
    <property type="evidence" value="ECO:0007669"/>
    <property type="project" value="UniProtKB-KW"/>
</dbReference>
<evidence type="ECO:0000256" key="11">
    <source>
        <dbReference type="ARBA" id="ARBA00093666"/>
    </source>
</evidence>